<dbReference type="Gene3D" id="3.40.50.300">
    <property type="entry name" value="P-loop containing nucleotide triphosphate hydrolases"/>
    <property type="match status" value="2"/>
</dbReference>
<name>A0A4S8ZKW8_AURPU</name>
<keyword evidence="6 11" id="KW-0347">Helicase</keyword>
<proteinExistence type="inferred from homology"/>
<evidence type="ECO:0000256" key="4">
    <source>
        <dbReference type="ARBA" id="ARBA00022741"/>
    </source>
</evidence>
<dbReference type="InterPro" id="IPR014001">
    <property type="entry name" value="Helicase_ATP-bd"/>
</dbReference>
<dbReference type="EMBL" id="QZAN01000006">
    <property type="protein sequence ID" value="THW66655.1"/>
    <property type="molecule type" value="Genomic_DNA"/>
</dbReference>
<protein>
    <recommendedName>
        <fullName evidence="11">ATP-dependent RNA helicase</fullName>
        <ecNumber evidence="11">3.6.4.13</ecNumber>
    </recommendedName>
</protein>
<dbReference type="Pfam" id="PF13959">
    <property type="entry name" value="CTE_SPB4"/>
    <property type="match status" value="1"/>
</dbReference>
<comment type="domain">
    <text evidence="11">The Q motif is unique to and characteristic of the DEAD box family of RNA helicases and controls ATP binding and hydrolysis.</text>
</comment>
<dbReference type="AlphaFoldDB" id="A0A4S8ZKW8"/>
<evidence type="ECO:0000313" key="18">
    <source>
        <dbReference type="Proteomes" id="UP000304928"/>
    </source>
</evidence>
<feature type="region of interest" description="Disordered" evidence="12">
    <location>
        <begin position="468"/>
        <end position="492"/>
    </location>
</feature>
<feature type="compositionally biased region" description="Basic and acidic residues" evidence="12">
    <location>
        <begin position="78"/>
        <end position="87"/>
    </location>
</feature>
<dbReference type="GO" id="GO:0003723">
    <property type="term" value="F:RNA binding"/>
    <property type="evidence" value="ECO:0007669"/>
    <property type="project" value="UniProtKB-UniRule"/>
</dbReference>
<evidence type="ECO:0000313" key="17">
    <source>
        <dbReference type="EMBL" id="THW95649.1"/>
    </source>
</evidence>
<evidence type="ECO:0000256" key="12">
    <source>
        <dbReference type="SAM" id="MobiDB-lite"/>
    </source>
</evidence>
<accession>A0A4S8ZKW8</accession>
<dbReference type="SMART" id="SM00490">
    <property type="entry name" value="HELICc"/>
    <property type="match status" value="1"/>
</dbReference>
<gene>
    <name evidence="17" type="ORF">D6D15_01154</name>
    <name evidence="16" type="ORF">D6D20_01100</name>
</gene>
<evidence type="ECO:0000256" key="3">
    <source>
        <dbReference type="ARBA" id="ARBA00022552"/>
    </source>
</evidence>
<comment type="caution">
    <text evidence="16">The sequence shown here is derived from an EMBL/GenBank/DDBJ whole genome shotgun (WGS) entry which is preliminary data.</text>
</comment>
<feature type="domain" description="DEAD-box RNA helicase Q" evidence="15">
    <location>
        <begin position="150"/>
        <end position="179"/>
    </location>
</feature>
<dbReference type="InterPro" id="IPR025313">
    <property type="entry name" value="SPB4-like_CTE"/>
</dbReference>
<dbReference type="GO" id="GO:0016787">
    <property type="term" value="F:hydrolase activity"/>
    <property type="evidence" value="ECO:0007669"/>
    <property type="project" value="UniProtKB-KW"/>
</dbReference>
<comment type="similarity">
    <text evidence="11">Belongs to the DEAD box helicase family.</text>
</comment>
<feature type="compositionally biased region" description="Acidic residues" evidence="12">
    <location>
        <begin position="126"/>
        <end position="136"/>
    </location>
</feature>
<feature type="region of interest" description="Disordered" evidence="12">
    <location>
        <begin position="738"/>
        <end position="813"/>
    </location>
</feature>
<organism evidence="16 19">
    <name type="scientific">Aureobasidium pullulans</name>
    <name type="common">Black yeast</name>
    <name type="synonym">Pullularia pullulans</name>
    <dbReference type="NCBI Taxonomy" id="5580"/>
    <lineage>
        <taxon>Eukaryota</taxon>
        <taxon>Fungi</taxon>
        <taxon>Dikarya</taxon>
        <taxon>Ascomycota</taxon>
        <taxon>Pezizomycotina</taxon>
        <taxon>Dothideomycetes</taxon>
        <taxon>Dothideomycetidae</taxon>
        <taxon>Dothideales</taxon>
        <taxon>Saccotheciaceae</taxon>
        <taxon>Aureobasidium</taxon>
    </lineage>
</organism>
<dbReference type="InterPro" id="IPR001650">
    <property type="entry name" value="Helicase_C-like"/>
</dbReference>
<evidence type="ECO:0000313" key="19">
    <source>
        <dbReference type="Proteomes" id="UP000310421"/>
    </source>
</evidence>
<evidence type="ECO:0000256" key="5">
    <source>
        <dbReference type="ARBA" id="ARBA00022801"/>
    </source>
</evidence>
<evidence type="ECO:0000256" key="8">
    <source>
        <dbReference type="ARBA" id="ARBA00022884"/>
    </source>
</evidence>
<dbReference type="Proteomes" id="UP000310421">
    <property type="component" value="Unassembled WGS sequence"/>
</dbReference>
<comment type="subcellular location">
    <subcellularLocation>
        <location evidence="1">Nucleus</location>
        <location evidence="1">Nucleolus</location>
    </subcellularLocation>
</comment>
<keyword evidence="5 11" id="KW-0378">Hydrolase</keyword>
<keyword evidence="8 11" id="KW-0694">RNA-binding</keyword>
<keyword evidence="7 11" id="KW-0067">ATP-binding</keyword>
<evidence type="ECO:0000256" key="1">
    <source>
        <dbReference type="ARBA" id="ARBA00004604"/>
    </source>
</evidence>
<feature type="compositionally biased region" description="Low complexity" evidence="12">
    <location>
        <begin position="765"/>
        <end position="777"/>
    </location>
</feature>
<evidence type="ECO:0000256" key="10">
    <source>
        <dbReference type="PROSITE-ProRule" id="PRU00552"/>
    </source>
</evidence>
<dbReference type="CDD" id="cd18787">
    <property type="entry name" value="SF2_C_DEAD"/>
    <property type="match status" value="1"/>
</dbReference>
<dbReference type="PROSITE" id="PS51192">
    <property type="entry name" value="HELICASE_ATP_BIND_1"/>
    <property type="match status" value="1"/>
</dbReference>
<feature type="domain" description="Helicase C-terminal" evidence="14">
    <location>
        <begin position="478"/>
        <end position="658"/>
    </location>
</feature>
<dbReference type="PROSITE" id="PS51194">
    <property type="entry name" value="HELICASE_CTER"/>
    <property type="match status" value="1"/>
</dbReference>
<feature type="compositionally biased region" description="Basic and acidic residues" evidence="12">
    <location>
        <begin position="468"/>
        <end position="488"/>
    </location>
</feature>
<dbReference type="Proteomes" id="UP000304928">
    <property type="component" value="Unassembled WGS sequence"/>
</dbReference>
<feature type="compositionally biased region" description="Basic and acidic residues" evidence="12">
    <location>
        <begin position="52"/>
        <end position="64"/>
    </location>
</feature>
<keyword evidence="3" id="KW-0698">rRNA processing</keyword>
<dbReference type="GO" id="GO:0006364">
    <property type="term" value="P:rRNA processing"/>
    <property type="evidence" value="ECO:0007669"/>
    <property type="project" value="UniProtKB-KW"/>
</dbReference>
<keyword evidence="4 11" id="KW-0547">Nucleotide-binding</keyword>
<dbReference type="Pfam" id="PF00270">
    <property type="entry name" value="DEAD"/>
    <property type="match status" value="1"/>
</dbReference>
<comment type="catalytic activity">
    <reaction evidence="11">
        <text>ATP + H2O = ADP + phosphate + H(+)</text>
        <dbReference type="Rhea" id="RHEA:13065"/>
        <dbReference type="ChEBI" id="CHEBI:15377"/>
        <dbReference type="ChEBI" id="CHEBI:15378"/>
        <dbReference type="ChEBI" id="CHEBI:30616"/>
        <dbReference type="ChEBI" id="CHEBI:43474"/>
        <dbReference type="ChEBI" id="CHEBI:456216"/>
        <dbReference type="EC" id="3.6.4.13"/>
    </reaction>
</comment>
<evidence type="ECO:0000256" key="6">
    <source>
        <dbReference type="ARBA" id="ARBA00022806"/>
    </source>
</evidence>
<dbReference type="SMART" id="SM00487">
    <property type="entry name" value="DEXDc"/>
    <property type="match status" value="1"/>
</dbReference>
<dbReference type="PROSITE" id="PS51195">
    <property type="entry name" value="Q_MOTIF"/>
    <property type="match status" value="1"/>
</dbReference>
<dbReference type="SMART" id="SM01178">
    <property type="entry name" value="DUF4217"/>
    <property type="match status" value="1"/>
</dbReference>
<evidence type="ECO:0000313" key="16">
    <source>
        <dbReference type="EMBL" id="THW66655.1"/>
    </source>
</evidence>
<feature type="region of interest" description="Disordered" evidence="12">
    <location>
        <begin position="39"/>
        <end position="142"/>
    </location>
</feature>
<evidence type="ECO:0000259" key="15">
    <source>
        <dbReference type="PROSITE" id="PS51195"/>
    </source>
</evidence>
<evidence type="ECO:0000259" key="14">
    <source>
        <dbReference type="PROSITE" id="PS51194"/>
    </source>
</evidence>
<evidence type="ECO:0000256" key="7">
    <source>
        <dbReference type="ARBA" id="ARBA00022840"/>
    </source>
</evidence>
<evidence type="ECO:0000259" key="13">
    <source>
        <dbReference type="PROSITE" id="PS51192"/>
    </source>
</evidence>
<reference evidence="18 19" key="1">
    <citation type="submission" date="2018-10" db="EMBL/GenBank/DDBJ databases">
        <title>Fifty Aureobasidium pullulans genomes reveal a recombining polyextremotolerant generalist.</title>
        <authorList>
            <person name="Gostincar C."/>
            <person name="Turk M."/>
            <person name="Zajc J."/>
            <person name="Gunde-Cimerman N."/>
        </authorList>
    </citation>
    <scope>NUCLEOTIDE SEQUENCE [LARGE SCALE GENOMIC DNA]</scope>
    <source>
        <strain evidence="17 18">EXF-10507</strain>
        <strain evidence="16 19">EXF-10751</strain>
    </source>
</reference>
<dbReference type="InterPro" id="IPR027417">
    <property type="entry name" value="P-loop_NTPase"/>
</dbReference>
<dbReference type="Pfam" id="PF00271">
    <property type="entry name" value="Helicase_C"/>
    <property type="match status" value="1"/>
</dbReference>
<evidence type="ECO:0000256" key="2">
    <source>
        <dbReference type="ARBA" id="ARBA00022517"/>
    </source>
</evidence>
<dbReference type="EC" id="3.6.4.13" evidence="11"/>
<evidence type="ECO:0000256" key="11">
    <source>
        <dbReference type="RuleBase" id="RU365068"/>
    </source>
</evidence>
<keyword evidence="2" id="KW-0690">Ribosome biogenesis</keyword>
<feature type="short sequence motif" description="Q motif" evidence="10">
    <location>
        <begin position="150"/>
        <end position="179"/>
    </location>
</feature>
<dbReference type="InterPro" id="IPR014014">
    <property type="entry name" value="RNA_helicase_DEAD_Q_motif"/>
</dbReference>
<dbReference type="EMBL" id="QZAR01000010">
    <property type="protein sequence ID" value="THW95649.1"/>
    <property type="molecule type" value="Genomic_DNA"/>
</dbReference>
<dbReference type="SUPFAM" id="SSF52540">
    <property type="entry name" value="P-loop containing nucleoside triphosphate hydrolases"/>
    <property type="match status" value="1"/>
</dbReference>
<dbReference type="GO" id="GO:0005524">
    <property type="term" value="F:ATP binding"/>
    <property type="evidence" value="ECO:0007669"/>
    <property type="project" value="UniProtKB-UniRule"/>
</dbReference>
<sequence>MRFTMADDGMLLNFAVGDTPWAPKTTAYKGGRWKDRLTAKKALQYGQNKSNPDYKKENDSRNDVRSGSNSEPRPFKRQKTDGGEYKPTHTTGRTGPRDPNNAPRQRPKEVISSLFTYNPTATTAPVEEEEEVEDAEPVQPSNAPLSSELDTFTSLGLSPNVARHLLEKMGIKAPTAIQAKAVAQLVKDDSDAFIQAETGSGKTLAYLLPIVQRLVTMSETARKANGGTGGLTRDSGLFAIILAPTRELSKQISTVLESLLGAAHWIVAGTVIGGEKKQSEKARLRKGLNILVATPGRLVDHLEHTERLDVSNVRWLVLDEGDRLMELGFENDIQKIVSLMNLRMRKVQQAPIPGLPEKRTTVLCSATIKMDVERLGNITLKEAVSISAEKPRDAEDAEKNGHAFSAPAQLKQSYAVVPAKLRLVTLAAILRRAFARKGSVMKTIVFMSCADSVDFHFEVLTRGGEKKITGSEAKEERKKNPELSELDKMNPITTTAKKEKEKELSNYEKKLAPGKIRQGGSIDDQCTEAIAPIISGKENDVSIFRMHGSLPQNIRTSTLKAFTNNKDASVMVCTDVASRGLDLPNVDFVIEYDPAFSKDDHLHRIGRTARAGREGRALIFLQPGNEEGYVDILKEGRRDAGHGLTRHDAIELLKKGLTPTSGTVSSGREWEEKATDWQLDVERWALESPKHLEQARRAYQSHIRAYATHVAAERGIFNIKTLHLGHLAKAFALRDKPGSIKVPGLRPGKEDAKKSKDSRHKANVKGAKSSGGKSSAPDGDDAPQMTDSQEAARIMRAKTKAMMGGGASEFNLG</sequence>
<feature type="domain" description="Helicase ATP-binding" evidence="13">
    <location>
        <begin position="183"/>
        <end position="386"/>
    </location>
</feature>
<dbReference type="CDD" id="cd17949">
    <property type="entry name" value="DEADc_DDX31"/>
    <property type="match status" value="1"/>
</dbReference>
<keyword evidence="9" id="KW-0539">Nucleus</keyword>
<comment type="function">
    <text evidence="11">RNA helicase.</text>
</comment>
<evidence type="ECO:0000256" key="9">
    <source>
        <dbReference type="ARBA" id="ARBA00023242"/>
    </source>
</evidence>
<dbReference type="GO" id="GO:0003724">
    <property type="term" value="F:RNA helicase activity"/>
    <property type="evidence" value="ECO:0007669"/>
    <property type="project" value="UniProtKB-EC"/>
</dbReference>
<dbReference type="GO" id="GO:0005730">
    <property type="term" value="C:nucleolus"/>
    <property type="evidence" value="ECO:0007669"/>
    <property type="project" value="UniProtKB-SubCell"/>
</dbReference>
<dbReference type="PANTHER" id="PTHR24031">
    <property type="entry name" value="RNA HELICASE"/>
    <property type="match status" value="1"/>
</dbReference>
<dbReference type="InterPro" id="IPR011545">
    <property type="entry name" value="DEAD/DEAH_box_helicase_dom"/>
</dbReference>